<organism evidence="2 3">
    <name type="scientific">Protopolystoma xenopodis</name>
    <dbReference type="NCBI Taxonomy" id="117903"/>
    <lineage>
        <taxon>Eukaryota</taxon>
        <taxon>Metazoa</taxon>
        <taxon>Spiralia</taxon>
        <taxon>Lophotrochozoa</taxon>
        <taxon>Platyhelminthes</taxon>
        <taxon>Monogenea</taxon>
        <taxon>Polyopisthocotylea</taxon>
        <taxon>Polystomatidea</taxon>
        <taxon>Polystomatidae</taxon>
        <taxon>Protopolystoma</taxon>
    </lineage>
</organism>
<name>A0A3S5FGF1_9PLAT</name>
<gene>
    <name evidence="2" type="ORF">PXEA_LOCUS31216</name>
</gene>
<feature type="compositionally biased region" description="Basic and acidic residues" evidence="1">
    <location>
        <begin position="7"/>
        <end position="17"/>
    </location>
</feature>
<sequence length="85" mass="9450">MSSGSDDVPHRTDEGSARRHRGRKTVSQGLLRIIQQTKVQGNPPAISGKANLRIPSTRLLKRNENYASIDDLITSMEISVFTVKF</sequence>
<keyword evidence="3" id="KW-1185">Reference proteome</keyword>
<evidence type="ECO:0000313" key="3">
    <source>
        <dbReference type="Proteomes" id="UP000784294"/>
    </source>
</evidence>
<feature type="region of interest" description="Disordered" evidence="1">
    <location>
        <begin position="1"/>
        <end position="26"/>
    </location>
</feature>
<reference evidence="2" key="1">
    <citation type="submission" date="2018-11" db="EMBL/GenBank/DDBJ databases">
        <authorList>
            <consortium name="Pathogen Informatics"/>
        </authorList>
    </citation>
    <scope>NUCLEOTIDE SEQUENCE</scope>
</reference>
<comment type="caution">
    <text evidence="2">The sequence shown here is derived from an EMBL/GenBank/DDBJ whole genome shotgun (WGS) entry which is preliminary data.</text>
</comment>
<dbReference type="Proteomes" id="UP000784294">
    <property type="component" value="Unassembled WGS sequence"/>
</dbReference>
<evidence type="ECO:0000313" key="2">
    <source>
        <dbReference type="EMBL" id="VEL37776.1"/>
    </source>
</evidence>
<dbReference type="EMBL" id="CAAALY010255946">
    <property type="protein sequence ID" value="VEL37776.1"/>
    <property type="molecule type" value="Genomic_DNA"/>
</dbReference>
<accession>A0A3S5FGF1</accession>
<proteinExistence type="predicted"/>
<dbReference type="AlphaFoldDB" id="A0A3S5FGF1"/>
<protein>
    <submittedName>
        <fullName evidence="2">Uncharacterized protein</fullName>
    </submittedName>
</protein>
<evidence type="ECO:0000256" key="1">
    <source>
        <dbReference type="SAM" id="MobiDB-lite"/>
    </source>
</evidence>